<evidence type="ECO:0000313" key="1">
    <source>
        <dbReference type="EMBL" id="SFY45252.1"/>
    </source>
</evidence>
<dbReference type="AlphaFoldDB" id="A0A1K2FDH1"/>
<dbReference type="RefSeq" id="WP_072489746.1">
    <property type="nucleotide sequence ID" value="NZ_FPJO01000067.1"/>
</dbReference>
<sequence length="166" mass="17771">MKVTDSVPSTQTYTYDHAAEPRGLATRITDSAAGVFSGTYDADATLTSEKLPGGYTLAVRVDSTGTPVERTYTRDSDGTIVYSNSVSESVHNQTTTNAGWSDQEYGYDAAGRLTKVYDTAATVCTHRAYGFDSRTNRTALSLNTVQLSASGLLWGDAALWLGEAVF</sequence>
<reference evidence="1 2" key="1">
    <citation type="submission" date="2016-11" db="EMBL/GenBank/DDBJ databases">
        <authorList>
            <person name="Jaros S."/>
            <person name="Januszkiewicz K."/>
            <person name="Wedrychowicz H."/>
        </authorList>
    </citation>
    <scope>NUCLEOTIDE SEQUENCE [LARGE SCALE GENOMIC DNA]</scope>
    <source>
        <strain evidence="1 2">OK807</strain>
    </source>
</reference>
<gene>
    <name evidence="1" type="ORF">SAMN02787144_10672</name>
</gene>
<dbReference type="Proteomes" id="UP000181909">
    <property type="component" value="Unassembled WGS sequence"/>
</dbReference>
<dbReference type="NCBIfam" id="TIGR01643">
    <property type="entry name" value="YD_repeat_2x"/>
    <property type="match status" value="1"/>
</dbReference>
<accession>A0A1K2FDH1</accession>
<name>A0A1K2FDH1_STRAR</name>
<organism evidence="1 2">
    <name type="scientific">Streptomyces atratus</name>
    <dbReference type="NCBI Taxonomy" id="1893"/>
    <lineage>
        <taxon>Bacteria</taxon>
        <taxon>Bacillati</taxon>
        <taxon>Actinomycetota</taxon>
        <taxon>Actinomycetes</taxon>
        <taxon>Kitasatosporales</taxon>
        <taxon>Streptomycetaceae</taxon>
        <taxon>Streptomyces</taxon>
    </lineage>
</organism>
<dbReference type="Gene3D" id="2.180.10.10">
    <property type="entry name" value="RHS repeat-associated core"/>
    <property type="match status" value="1"/>
</dbReference>
<proteinExistence type="predicted"/>
<dbReference type="EMBL" id="FPJO01000067">
    <property type="protein sequence ID" value="SFY45252.1"/>
    <property type="molecule type" value="Genomic_DNA"/>
</dbReference>
<dbReference type="InterPro" id="IPR006530">
    <property type="entry name" value="YD"/>
</dbReference>
<protein>
    <submittedName>
        <fullName evidence="1">YD repeat-containing protein</fullName>
    </submittedName>
</protein>
<dbReference type="STRING" id="1893.SAMN02787144_10672"/>
<evidence type="ECO:0000313" key="2">
    <source>
        <dbReference type="Proteomes" id="UP000181909"/>
    </source>
</evidence>